<protein>
    <recommendedName>
        <fullName evidence="1">non-specific serine/threonine protein kinase</fullName>
        <ecNumber evidence="1">2.7.11.1</ecNumber>
    </recommendedName>
</protein>
<dbReference type="Pfam" id="PF00069">
    <property type="entry name" value="Pkinase"/>
    <property type="match status" value="1"/>
</dbReference>
<dbReference type="Gene3D" id="1.10.510.10">
    <property type="entry name" value="Transferase(Phosphotransferase) domain 1"/>
    <property type="match status" value="1"/>
</dbReference>
<dbReference type="EC" id="2.7.11.1" evidence="1"/>
<sequence length="1063" mass="120707">MTGEKIAIKLESVKEKHPQLKYEAKVYKSLAGGVGIPFVRWYGIEDEYNAMVLDLLGPSLEDLFNFCNRKFTLKTVLLLADQLLSRIEYIHSKSFIHRDIKPDNLVMGRGKHGNQVHIIDFGLAKNYRDPKTHFHIPYKERKILTGTARYCSTNTHLGVEQSRRDDMVSLGYVLLYFLRGSLPWQGIKAARKKQRYDRIKDKKMTTPTDVLCSGVPDELAMYLEYSLSLRFDDKPDYEYLRRIFRDLFVREGFQRDYVFDWNVYKYQKMMEKIIQAPRNTADQVNDPNTKPPNTQHGQTVASRDIGRNGGDTELSVPKRWTDALGRETRIHGTPETADADKGVHPTRTKVRLAVSPASPAAGPKDRKTPEDPIKRNGSRSRSGSPSKRSKAPSKARSAATSAVQENRAEFDRGAYRRGTPRNPDDDTAAPRPRPYEKFNVATQQHQRQSSGSFPEESRQNHPPPPTRASAPPKPTANGPEELIKQFKSAALSQEQLVDEVKGMYRALIPIEAKCIQMHNEISQSGGRLDNDLWKALLDLHRKLLHEYHDFFLGSQHPSASPALQRLAAKYAMPARIWRHGIHSFLELLRHRLPASMEHMLMYVYAAYSMIALLYETAPAFEETWIECLGDLGRYRMAMEDNDIRDREVWNAVSRHWYSRACDKGPTIGRFYHHLAILSRPNALQELYFYSKSLCVEMPFPPARESIMTLIEHCRAGSTNPQQAKLSLTELHFVRTHDILFAGGHQEFDSTLETFLKPLDNHIGRSTRRWLESGYYMAISNICAVTGYGSEKNPITKALKTAARLHPQNNDDTPMQDADSEASASPDSKTTPDPKQLPNALRLFAGTYDVVCRRFGDSNILPFLHVSLVFLHYLTFCPEAMAHVAQHIPWKLTASMLNTLIGSVPSAWQDALKAQQGLATLFEDGALFPGSAGGCDGNEQSCVDGKKEGDDKKDGEGKEPTPRKRPLPDDFALRGLSWTEKYFPSDWFVLEESIDDDEKYFELASMMEERRRRVVWLGCRIAEREGGSWLRFDRETKTFGVNPVYEVGQSVDCGELDDDATVIA</sequence>
<dbReference type="EMBL" id="JAHCVI010000002">
    <property type="protein sequence ID" value="KAG7289860.1"/>
    <property type="molecule type" value="Genomic_DNA"/>
</dbReference>
<dbReference type="Pfam" id="PF10373">
    <property type="entry name" value="EST1_DNA_bind"/>
    <property type="match status" value="1"/>
</dbReference>
<dbReference type="InterPro" id="IPR008271">
    <property type="entry name" value="Ser/Thr_kinase_AS"/>
</dbReference>
<dbReference type="FunFam" id="1.10.510.10:FF:000596">
    <property type="entry name" value="CK1 family protein kinase"/>
    <property type="match status" value="1"/>
</dbReference>
<feature type="compositionally biased region" description="Pro residues" evidence="2">
    <location>
        <begin position="461"/>
        <end position="474"/>
    </location>
</feature>
<accession>A0AAD4I131</accession>
<dbReference type="FunFam" id="1.25.40.10:FF:000202">
    <property type="entry name" value="Unplaced genomic scaffold supercont1.7, whole genome shotgun sequence"/>
    <property type="match status" value="1"/>
</dbReference>
<dbReference type="PROSITE" id="PS50011">
    <property type="entry name" value="PROTEIN_KINASE_DOM"/>
    <property type="match status" value="1"/>
</dbReference>
<evidence type="ECO:0000313" key="4">
    <source>
        <dbReference type="EMBL" id="KAG7289860.1"/>
    </source>
</evidence>
<feature type="domain" description="Protein kinase" evidence="3">
    <location>
        <begin position="1"/>
        <end position="249"/>
    </location>
</feature>
<dbReference type="PROSITE" id="PS00108">
    <property type="entry name" value="PROTEIN_KINASE_ST"/>
    <property type="match status" value="1"/>
</dbReference>
<dbReference type="SUPFAM" id="SSF48452">
    <property type="entry name" value="TPR-like"/>
    <property type="match status" value="1"/>
</dbReference>
<dbReference type="InterPro" id="IPR011990">
    <property type="entry name" value="TPR-like_helical_dom_sf"/>
</dbReference>
<feature type="region of interest" description="Disordered" evidence="2">
    <location>
        <begin position="280"/>
        <end position="479"/>
    </location>
</feature>
<feature type="region of interest" description="Disordered" evidence="2">
    <location>
        <begin position="805"/>
        <end position="836"/>
    </location>
</feature>
<dbReference type="InterPro" id="IPR011009">
    <property type="entry name" value="Kinase-like_dom_sf"/>
</dbReference>
<feature type="compositionally biased region" description="Polar residues" evidence="2">
    <location>
        <begin position="280"/>
        <end position="301"/>
    </location>
</feature>
<proteinExistence type="predicted"/>
<dbReference type="SUPFAM" id="SSF56112">
    <property type="entry name" value="Protein kinase-like (PK-like)"/>
    <property type="match status" value="1"/>
</dbReference>
<keyword evidence="5" id="KW-1185">Reference proteome</keyword>
<dbReference type="SMART" id="SM00220">
    <property type="entry name" value="S_TKc"/>
    <property type="match status" value="1"/>
</dbReference>
<dbReference type="PANTHER" id="PTHR11909">
    <property type="entry name" value="CASEIN KINASE-RELATED"/>
    <property type="match status" value="1"/>
</dbReference>
<dbReference type="Proteomes" id="UP001197093">
    <property type="component" value="Unassembled WGS sequence"/>
</dbReference>
<dbReference type="Gene3D" id="1.25.40.10">
    <property type="entry name" value="Tetratricopeptide repeat domain"/>
    <property type="match status" value="1"/>
</dbReference>
<feature type="compositionally biased region" description="Polar residues" evidence="2">
    <location>
        <begin position="440"/>
        <end position="452"/>
    </location>
</feature>
<dbReference type="AlphaFoldDB" id="A0AAD4I131"/>
<evidence type="ECO:0000259" key="3">
    <source>
        <dbReference type="PROSITE" id="PS50011"/>
    </source>
</evidence>
<feature type="compositionally biased region" description="Basic and acidic residues" evidence="2">
    <location>
        <begin position="363"/>
        <end position="374"/>
    </location>
</feature>
<feature type="compositionally biased region" description="Basic and acidic residues" evidence="2">
    <location>
        <begin position="319"/>
        <end position="343"/>
    </location>
</feature>
<dbReference type="InterPro" id="IPR018834">
    <property type="entry name" value="DNA/RNA-bd_Est1-type"/>
</dbReference>
<organism evidence="4 5">
    <name type="scientific">Staphylotrichum longicolle</name>
    <dbReference type="NCBI Taxonomy" id="669026"/>
    <lineage>
        <taxon>Eukaryota</taxon>
        <taxon>Fungi</taxon>
        <taxon>Dikarya</taxon>
        <taxon>Ascomycota</taxon>
        <taxon>Pezizomycotina</taxon>
        <taxon>Sordariomycetes</taxon>
        <taxon>Sordariomycetidae</taxon>
        <taxon>Sordariales</taxon>
        <taxon>Chaetomiaceae</taxon>
        <taxon>Staphylotrichum</taxon>
    </lineage>
</organism>
<reference evidence="4" key="1">
    <citation type="submission" date="2023-02" db="EMBL/GenBank/DDBJ databases">
        <authorList>
            <person name="Palmer J.M."/>
        </authorList>
    </citation>
    <scope>NUCLEOTIDE SEQUENCE</scope>
    <source>
        <strain evidence="4">FW57</strain>
    </source>
</reference>
<dbReference type="GO" id="GO:0004674">
    <property type="term" value="F:protein serine/threonine kinase activity"/>
    <property type="evidence" value="ECO:0007669"/>
    <property type="project" value="UniProtKB-EC"/>
</dbReference>
<evidence type="ECO:0000256" key="1">
    <source>
        <dbReference type="ARBA" id="ARBA00012513"/>
    </source>
</evidence>
<dbReference type="GO" id="GO:0005524">
    <property type="term" value="F:ATP binding"/>
    <property type="evidence" value="ECO:0007669"/>
    <property type="project" value="InterPro"/>
</dbReference>
<feature type="region of interest" description="Disordered" evidence="2">
    <location>
        <begin position="938"/>
        <end position="968"/>
    </location>
</feature>
<evidence type="ECO:0000313" key="5">
    <source>
        <dbReference type="Proteomes" id="UP001197093"/>
    </source>
</evidence>
<feature type="compositionally biased region" description="Basic and acidic residues" evidence="2">
    <location>
        <begin position="943"/>
        <end position="968"/>
    </location>
</feature>
<dbReference type="InterPro" id="IPR000719">
    <property type="entry name" value="Prot_kinase_dom"/>
</dbReference>
<comment type="caution">
    <text evidence="4">The sequence shown here is derived from an EMBL/GenBank/DDBJ whole genome shotgun (WGS) entry which is preliminary data.</text>
</comment>
<evidence type="ECO:0000256" key="2">
    <source>
        <dbReference type="SAM" id="MobiDB-lite"/>
    </source>
</evidence>
<name>A0AAD4I131_9PEZI</name>
<gene>
    <name evidence="4" type="ORF">NEMBOFW57_006237</name>
</gene>
<dbReference type="InterPro" id="IPR050235">
    <property type="entry name" value="CK1_Ser-Thr_kinase"/>
</dbReference>